<comment type="caution">
    <text evidence="4">The sequence shown here is derived from an EMBL/GenBank/DDBJ whole genome shotgun (WGS) entry which is preliminary data.</text>
</comment>
<reference evidence="4 5" key="1">
    <citation type="journal article" date="2023" name="Hortic Res">
        <title>Pangenome of water caltrop reveals structural variations and asymmetric subgenome divergence after allopolyploidization.</title>
        <authorList>
            <person name="Zhang X."/>
            <person name="Chen Y."/>
            <person name="Wang L."/>
            <person name="Yuan Y."/>
            <person name="Fang M."/>
            <person name="Shi L."/>
            <person name="Lu R."/>
            <person name="Comes H.P."/>
            <person name="Ma Y."/>
            <person name="Chen Y."/>
            <person name="Huang G."/>
            <person name="Zhou Y."/>
            <person name="Zheng Z."/>
            <person name="Qiu Y."/>
        </authorList>
    </citation>
    <scope>NUCLEOTIDE SEQUENCE [LARGE SCALE GENOMIC DNA]</scope>
    <source>
        <strain evidence="4">F231</strain>
    </source>
</reference>
<dbReference type="SMART" id="SM01189">
    <property type="entry name" value="ELM2"/>
    <property type="match status" value="1"/>
</dbReference>
<dbReference type="PANTHER" id="PTHR46410:SF18">
    <property type="entry name" value="AT-RICH INTERACTIVE DOMAIN-CONTAINING PROTEIN 2"/>
    <property type="match status" value="1"/>
</dbReference>
<feature type="compositionally biased region" description="Basic and acidic residues" evidence="2">
    <location>
        <begin position="278"/>
        <end position="292"/>
    </location>
</feature>
<evidence type="ECO:0000313" key="4">
    <source>
        <dbReference type="EMBL" id="KAK4792462.1"/>
    </source>
</evidence>
<keyword evidence="1" id="KW-0539">Nucleus</keyword>
<evidence type="ECO:0000256" key="1">
    <source>
        <dbReference type="ARBA" id="ARBA00023242"/>
    </source>
</evidence>
<dbReference type="AlphaFoldDB" id="A0AAN7LU52"/>
<feature type="compositionally biased region" description="Polar residues" evidence="2">
    <location>
        <begin position="256"/>
        <end position="277"/>
    </location>
</feature>
<dbReference type="EMBL" id="JAXQNO010000008">
    <property type="protein sequence ID" value="KAK4792462.1"/>
    <property type="molecule type" value="Genomic_DNA"/>
</dbReference>
<organism evidence="4 5">
    <name type="scientific">Trapa natans</name>
    <name type="common">Water chestnut</name>
    <dbReference type="NCBI Taxonomy" id="22666"/>
    <lineage>
        <taxon>Eukaryota</taxon>
        <taxon>Viridiplantae</taxon>
        <taxon>Streptophyta</taxon>
        <taxon>Embryophyta</taxon>
        <taxon>Tracheophyta</taxon>
        <taxon>Spermatophyta</taxon>
        <taxon>Magnoliopsida</taxon>
        <taxon>eudicotyledons</taxon>
        <taxon>Gunneridae</taxon>
        <taxon>Pentapetalae</taxon>
        <taxon>rosids</taxon>
        <taxon>malvids</taxon>
        <taxon>Myrtales</taxon>
        <taxon>Lythraceae</taxon>
        <taxon>Trapa</taxon>
    </lineage>
</organism>
<dbReference type="InterPro" id="IPR000949">
    <property type="entry name" value="ELM2_dom"/>
</dbReference>
<feature type="domain" description="ELM2" evidence="3">
    <location>
        <begin position="315"/>
        <end position="465"/>
    </location>
</feature>
<keyword evidence="5" id="KW-1185">Reference proteome</keyword>
<sequence>MDFIARKDSFMKFSGLNAEADSGETCTWDEVKGMEQESDESKMCVEDDGSIPFDLGKGVVTSPGVAKLCDDVDATSEVSETDINKKSNSSSKRLRPVNNHEYFVSSNLKRTKNASESPDDEFVGVVVDSDGGNVRNGDDTILLDSETSRKDLCQSNRNGEPFSKMLNWLNAVAKDPCHPKVNSLPERSKWSSYGIGEFWKQVIFARETISLKRHDHVVTEPPNWQKIQKMHPMMYEDHFGNSYKFRDRIRCKLRSSSGKGLSYGQASSESLSSGTQHNMEKRPSPHMGRTEDCIDGNGTSDSSTADSLFCMRAQPKVPVGRQFQAKVPDWDGVTSESDSKWLGIRIWPLERTEYRYLIERDPIGKGRLDSCGCQLQGSAECIKFHISEKRVKVKLELGSAFHRLNLDNMGEEVELSWTDEERNRFAAIVKSNPQSQDKCFWNQLFKSFCNKNREALVSYYFNVFLLKRRAYQNRFSRDNIDSDDEESETNFVVKRADNHYIKPSNSIFYSPTKVNARFR</sequence>
<gene>
    <name evidence="4" type="ORF">SAY86_022897</name>
</gene>
<accession>A0AAN7LU52</accession>
<dbReference type="Proteomes" id="UP001346149">
    <property type="component" value="Unassembled WGS sequence"/>
</dbReference>
<dbReference type="PANTHER" id="PTHR46410">
    <property type="entry name" value="AT-RICH INTERACTIVE DOMAIN-CONTAINING PROTEIN 2"/>
    <property type="match status" value="1"/>
</dbReference>
<evidence type="ECO:0000313" key="5">
    <source>
        <dbReference type="Proteomes" id="UP001346149"/>
    </source>
</evidence>
<evidence type="ECO:0000256" key="2">
    <source>
        <dbReference type="SAM" id="MobiDB-lite"/>
    </source>
</evidence>
<feature type="region of interest" description="Disordered" evidence="2">
    <location>
        <begin position="256"/>
        <end position="300"/>
    </location>
</feature>
<proteinExistence type="predicted"/>
<evidence type="ECO:0000259" key="3">
    <source>
        <dbReference type="PROSITE" id="PS51156"/>
    </source>
</evidence>
<protein>
    <recommendedName>
        <fullName evidence="3">ELM2 domain-containing protein</fullName>
    </recommendedName>
</protein>
<name>A0AAN7LU52_TRANT</name>
<dbReference type="PROSITE" id="PS51156">
    <property type="entry name" value="ELM2"/>
    <property type="match status" value="1"/>
</dbReference>